<dbReference type="Pfam" id="PF21666">
    <property type="entry name" value="DUF4246_N"/>
    <property type="match status" value="1"/>
</dbReference>
<accession>A0AA35M872</accession>
<keyword evidence="5" id="KW-1185">Reference proteome</keyword>
<protein>
    <submittedName>
        <fullName evidence="4">Uncharacterized protein</fullName>
    </submittedName>
</protein>
<feature type="compositionally biased region" description="Polar residues" evidence="1">
    <location>
        <begin position="346"/>
        <end position="357"/>
    </location>
</feature>
<dbReference type="InterPro" id="IPR025340">
    <property type="entry name" value="DUF4246"/>
</dbReference>
<organism evidence="4 5">
    <name type="scientific">Clonostachys chloroleuca</name>
    <dbReference type="NCBI Taxonomy" id="1926264"/>
    <lineage>
        <taxon>Eukaryota</taxon>
        <taxon>Fungi</taxon>
        <taxon>Dikarya</taxon>
        <taxon>Ascomycota</taxon>
        <taxon>Pezizomycotina</taxon>
        <taxon>Sordariomycetes</taxon>
        <taxon>Hypocreomycetidae</taxon>
        <taxon>Hypocreales</taxon>
        <taxon>Bionectriaceae</taxon>
        <taxon>Clonostachys</taxon>
    </lineage>
</organism>
<gene>
    <name evidence="4" type="ORF">CCHLO57077_00006034</name>
</gene>
<evidence type="ECO:0000259" key="2">
    <source>
        <dbReference type="Pfam" id="PF14033"/>
    </source>
</evidence>
<dbReference type="PANTHER" id="PTHR33119:SF1">
    <property type="entry name" value="FE2OG DIOXYGENASE DOMAIN-CONTAINING PROTEIN"/>
    <property type="match status" value="1"/>
</dbReference>
<evidence type="ECO:0000313" key="4">
    <source>
        <dbReference type="EMBL" id="CAI6091849.1"/>
    </source>
</evidence>
<reference evidence="4" key="1">
    <citation type="submission" date="2023-01" db="EMBL/GenBank/DDBJ databases">
        <authorList>
            <person name="Piombo E."/>
        </authorList>
    </citation>
    <scope>NUCLEOTIDE SEQUENCE</scope>
</reference>
<dbReference type="InterPro" id="IPR049207">
    <property type="entry name" value="DUF4246_N"/>
</dbReference>
<feature type="domain" description="DUF4246" evidence="2">
    <location>
        <begin position="124"/>
        <end position="616"/>
    </location>
</feature>
<evidence type="ECO:0000313" key="5">
    <source>
        <dbReference type="Proteomes" id="UP001160390"/>
    </source>
</evidence>
<dbReference type="InterPro" id="IPR049192">
    <property type="entry name" value="DUF4246_C"/>
</dbReference>
<feature type="compositionally biased region" description="Basic and acidic residues" evidence="1">
    <location>
        <begin position="367"/>
        <end position="381"/>
    </location>
</feature>
<comment type="caution">
    <text evidence="4">The sequence shown here is derived from an EMBL/GenBank/DDBJ whole genome shotgun (WGS) entry which is preliminary data.</text>
</comment>
<dbReference type="Proteomes" id="UP001160390">
    <property type="component" value="Unassembled WGS sequence"/>
</dbReference>
<dbReference type="EMBL" id="CABFNP030001195">
    <property type="protein sequence ID" value="CAI6091849.1"/>
    <property type="molecule type" value="Genomic_DNA"/>
</dbReference>
<evidence type="ECO:0000256" key="1">
    <source>
        <dbReference type="SAM" id="MobiDB-lite"/>
    </source>
</evidence>
<dbReference type="AlphaFoldDB" id="A0AA35M872"/>
<name>A0AA35M872_9HYPO</name>
<evidence type="ECO:0000259" key="3">
    <source>
        <dbReference type="Pfam" id="PF21666"/>
    </source>
</evidence>
<dbReference type="PANTHER" id="PTHR33119">
    <property type="entry name" value="IFI3P"/>
    <property type="match status" value="1"/>
</dbReference>
<dbReference type="Pfam" id="PF14033">
    <property type="entry name" value="DUF4246"/>
    <property type="match status" value="1"/>
</dbReference>
<proteinExistence type="predicted"/>
<sequence>MEQILGASSNSYPGLGKQLRYVAGSWDEKGDEKDFYPLGIHPNCAGSISEMLFVREVAMMIVMDRLSDKPDFHRKVFDDAIVAKWIDEALAIPNNSLWDEIVLGNDGPDGQRVKRLRNILDKGCLEYCIQELRAKAKYFEKTGLVPTLDASAAVCKSDVLIDEALQDELRAAFVKLQAEQESAPDWHPRTDGKVQDLVHPSLYPLVFGTTRVFADEVVGVDDAIDKWAGKGNVIPEPIGPGEIVDGFDGYGGPNVDISFWSDKYQWLPANVKFQPDGSLKFTSYINNLHPLKHREIYGTIEKLIEKSIPAWDTCVPALRGWSGVSGRSSRFPFPSDPDSEKASARRISSQLTTVITSDDNEENWVPKLDEVETPRHSRAPSEAEVSGDERDAEEEFDEEDDYEDWDSESGDPYSGTRKEVKWKMIREPVQSQPLKFEAWKYGPSQGESLRERFDGLQIIVKMASIELTPEKPEFPVGGWHVEGQMNEHIVGTALYYLDSENITPSHLQFRMHTTYDIDHKFRVGQDNFKWMERVYGTRLGSGQDAPCLQNYGSVETKEGRLLAFPNVFHHRVSPFKLKDKTKPGHRRFIALWLVDPLTRVISTANVPPQQQDWWMDRAFINLKTAEASKVATPIAQTILDKAPSAENSGLKAAAKGGTHGLPVELMNMLADEFDDALPMNLEEAKEHRLNLMDIRTVFQGNAESRWEEQTYSFCEH</sequence>
<feature type="domain" description="DUF4246" evidence="3">
    <location>
        <begin position="12"/>
        <end position="88"/>
    </location>
</feature>
<feature type="compositionally biased region" description="Acidic residues" evidence="1">
    <location>
        <begin position="390"/>
        <end position="409"/>
    </location>
</feature>
<feature type="region of interest" description="Disordered" evidence="1">
    <location>
        <begin position="326"/>
        <end position="414"/>
    </location>
</feature>